<evidence type="ECO:0000256" key="2">
    <source>
        <dbReference type="ARBA" id="ARBA00007379"/>
    </source>
</evidence>
<organism evidence="15">
    <name type="scientific">candidate division WOR-3 bacterium</name>
    <dbReference type="NCBI Taxonomy" id="2052148"/>
    <lineage>
        <taxon>Bacteria</taxon>
        <taxon>Bacteria division WOR-3</taxon>
    </lineage>
</organism>
<keyword evidence="11" id="KW-0175">Coiled coil</keyword>
<dbReference type="Pfam" id="PF18075">
    <property type="entry name" value="FtsX_ECD"/>
    <property type="match status" value="1"/>
</dbReference>
<dbReference type="EMBL" id="DSKY01000022">
    <property type="protein sequence ID" value="HDY59951.1"/>
    <property type="molecule type" value="Genomic_DNA"/>
</dbReference>
<evidence type="ECO:0000259" key="14">
    <source>
        <dbReference type="Pfam" id="PF18075"/>
    </source>
</evidence>
<dbReference type="Pfam" id="PF02687">
    <property type="entry name" value="FtsX"/>
    <property type="match status" value="1"/>
</dbReference>
<keyword evidence="7 12" id="KW-1133">Transmembrane helix</keyword>
<dbReference type="PANTHER" id="PTHR47755">
    <property type="entry name" value="CELL DIVISION PROTEIN FTSX"/>
    <property type="match status" value="1"/>
</dbReference>
<keyword evidence="8 10" id="KW-0472">Membrane</keyword>
<evidence type="ECO:0000313" key="15">
    <source>
        <dbReference type="EMBL" id="HDY59951.1"/>
    </source>
</evidence>
<dbReference type="AlphaFoldDB" id="A0A7V0Z782"/>
<feature type="transmembrane region" description="Helical" evidence="12">
    <location>
        <begin position="20"/>
        <end position="43"/>
    </location>
</feature>
<dbReference type="GO" id="GO:0051301">
    <property type="term" value="P:cell division"/>
    <property type="evidence" value="ECO:0007669"/>
    <property type="project" value="UniProtKB-KW"/>
</dbReference>
<evidence type="ECO:0000256" key="5">
    <source>
        <dbReference type="ARBA" id="ARBA00022618"/>
    </source>
</evidence>
<evidence type="ECO:0000256" key="11">
    <source>
        <dbReference type="SAM" id="Coils"/>
    </source>
</evidence>
<keyword evidence="4 10" id="KW-1003">Cell membrane</keyword>
<dbReference type="InterPro" id="IPR004513">
    <property type="entry name" value="FtsX"/>
</dbReference>
<dbReference type="PANTHER" id="PTHR47755:SF1">
    <property type="entry name" value="CELL DIVISION PROTEIN FTSX"/>
    <property type="match status" value="1"/>
</dbReference>
<feature type="transmembrane region" description="Helical" evidence="12">
    <location>
        <begin position="256"/>
        <end position="277"/>
    </location>
</feature>
<gene>
    <name evidence="15" type="ORF">ENP86_10475</name>
</gene>
<comment type="similarity">
    <text evidence="2 10">Belongs to the ABC-4 integral membrane protein family. FtsX subfamily.</text>
</comment>
<dbReference type="InterPro" id="IPR040690">
    <property type="entry name" value="FtsX_ECD"/>
</dbReference>
<evidence type="ECO:0000256" key="8">
    <source>
        <dbReference type="ARBA" id="ARBA00023136"/>
    </source>
</evidence>
<dbReference type="Gene3D" id="3.30.70.3040">
    <property type="match status" value="1"/>
</dbReference>
<feature type="coiled-coil region" evidence="11">
    <location>
        <begin position="86"/>
        <end position="113"/>
    </location>
</feature>
<evidence type="ECO:0000256" key="12">
    <source>
        <dbReference type="SAM" id="Phobius"/>
    </source>
</evidence>
<feature type="domain" description="FtsX extracellular" evidence="14">
    <location>
        <begin position="57"/>
        <end position="147"/>
    </location>
</feature>
<evidence type="ECO:0000256" key="6">
    <source>
        <dbReference type="ARBA" id="ARBA00022692"/>
    </source>
</evidence>
<evidence type="ECO:0000259" key="13">
    <source>
        <dbReference type="Pfam" id="PF02687"/>
    </source>
</evidence>
<protein>
    <recommendedName>
        <fullName evidence="3 10">Cell division protein FtsX</fullName>
    </recommendedName>
</protein>
<dbReference type="InterPro" id="IPR003838">
    <property type="entry name" value="ABC3_permease_C"/>
</dbReference>
<evidence type="ECO:0000256" key="9">
    <source>
        <dbReference type="ARBA" id="ARBA00023306"/>
    </source>
</evidence>
<evidence type="ECO:0000256" key="1">
    <source>
        <dbReference type="ARBA" id="ARBA00004651"/>
    </source>
</evidence>
<feature type="transmembrane region" description="Helical" evidence="12">
    <location>
        <begin position="222"/>
        <end position="244"/>
    </location>
</feature>
<feature type="domain" description="ABC3 transporter permease C-terminal" evidence="13">
    <location>
        <begin position="173"/>
        <end position="282"/>
    </location>
</feature>
<accession>A0A7V0Z782</accession>
<name>A0A7V0Z782_UNCW3</name>
<evidence type="ECO:0000256" key="10">
    <source>
        <dbReference type="PIRNR" id="PIRNR003097"/>
    </source>
</evidence>
<proteinExistence type="inferred from homology"/>
<evidence type="ECO:0000256" key="7">
    <source>
        <dbReference type="ARBA" id="ARBA00022989"/>
    </source>
</evidence>
<dbReference type="PIRSF" id="PIRSF003097">
    <property type="entry name" value="FtsX"/>
    <property type="match status" value="1"/>
</dbReference>
<comment type="caution">
    <text evidence="15">The sequence shown here is derived from an EMBL/GenBank/DDBJ whole genome shotgun (WGS) entry which is preliminary data.</text>
</comment>
<keyword evidence="6 12" id="KW-0812">Transmembrane</keyword>
<keyword evidence="9 10" id="KW-0131">Cell cycle</keyword>
<sequence length="282" mass="31793">MALRIGVREGFRTIIRSRSLFILSLLVAAISFYLLSIFGLVTLNLYKMANLLDEKIEIIAFLEERADIQWLKNSIKKINGVQEVVYVSADAALKQLQEEVSETKEIVRVFEDNPLPASIRIKLEPQYRNTKGLEEISKKVLLLKGVKDTIYGGELVEQLKKITNIMLFFDIGLLIIITLSVIFVIFQTIKLTIFAHATEIEIMKLVGATDTFITIPFVFQGLIQGILGGIIAFILLVITVRIASSFFNIPFFPRPLFFLGSILFGMVFGIIGSSIALRRFLK</sequence>
<comment type="subcellular location">
    <subcellularLocation>
        <location evidence="1">Cell membrane</location>
        <topology evidence="1">Multi-pass membrane protein</topology>
    </subcellularLocation>
</comment>
<keyword evidence="5 10" id="KW-0132">Cell division</keyword>
<reference evidence="15" key="1">
    <citation type="journal article" date="2020" name="mSystems">
        <title>Genome- and Community-Level Interaction Insights into Carbon Utilization and Element Cycling Functions of Hydrothermarchaeota in Hydrothermal Sediment.</title>
        <authorList>
            <person name="Zhou Z."/>
            <person name="Liu Y."/>
            <person name="Xu W."/>
            <person name="Pan J."/>
            <person name="Luo Z.H."/>
            <person name="Li M."/>
        </authorList>
    </citation>
    <scope>NUCLEOTIDE SEQUENCE [LARGE SCALE GENOMIC DNA]</scope>
    <source>
        <strain evidence="15">SpSt-258</strain>
    </source>
</reference>
<evidence type="ECO:0000256" key="4">
    <source>
        <dbReference type="ARBA" id="ARBA00022475"/>
    </source>
</evidence>
<feature type="transmembrane region" description="Helical" evidence="12">
    <location>
        <begin position="165"/>
        <end position="186"/>
    </location>
</feature>
<evidence type="ECO:0000256" key="3">
    <source>
        <dbReference type="ARBA" id="ARBA00021907"/>
    </source>
</evidence>
<dbReference type="GO" id="GO:0005886">
    <property type="term" value="C:plasma membrane"/>
    <property type="evidence" value="ECO:0007669"/>
    <property type="project" value="UniProtKB-SubCell"/>
</dbReference>